<evidence type="ECO:0000256" key="6">
    <source>
        <dbReference type="ARBA" id="ARBA00023136"/>
    </source>
</evidence>
<evidence type="ECO:0000256" key="8">
    <source>
        <dbReference type="PROSITE-ProRule" id="PRU00043"/>
    </source>
</evidence>
<keyword evidence="7" id="KW-0325">Glycoprotein</keyword>
<keyword evidence="5 9" id="KW-1133">Transmembrane helix</keyword>
<reference evidence="13" key="2">
    <citation type="submission" date="2025-08" db="UniProtKB">
        <authorList>
            <consortium name="RefSeq"/>
        </authorList>
    </citation>
    <scope>IDENTIFICATION</scope>
    <source>
        <tissue evidence="13">Whole sample</tissue>
    </source>
</reference>
<organism evidence="12 13">
    <name type="scientific">Crassostrea virginica</name>
    <name type="common">Eastern oyster</name>
    <dbReference type="NCBI Taxonomy" id="6565"/>
    <lineage>
        <taxon>Eukaryota</taxon>
        <taxon>Metazoa</taxon>
        <taxon>Spiralia</taxon>
        <taxon>Lophotrochozoa</taxon>
        <taxon>Mollusca</taxon>
        <taxon>Bivalvia</taxon>
        <taxon>Autobranchia</taxon>
        <taxon>Pteriomorphia</taxon>
        <taxon>Ostreida</taxon>
        <taxon>Ostreoidea</taxon>
        <taxon>Ostreidae</taxon>
        <taxon>Crassostrea</taxon>
    </lineage>
</organism>
<dbReference type="GO" id="GO:0005509">
    <property type="term" value="F:calcium ion binding"/>
    <property type="evidence" value="ECO:0007669"/>
    <property type="project" value="UniProtKB-UniRule"/>
</dbReference>
<dbReference type="PROSITE" id="PS00232">
    <property type="entry name" value="CADHERIN_1"/>
    <property type="match status" value="1"/>
</dbReference>
<evidence type="ECO:0000256" key="9">
    <source>
        <dbReference type="SAM" id="Phobius"/>
    </source>
</evidence>
<dbReference type="GO" id="GO:0005886">
    <property type="term" value="C:plasma membrane"/>
    <property type="evidence" value="ECO:0007669"/>
    <property type="project" value="InterPro"/>
</dbReference>
<dbReference type="KEGG" id="cvn:111104541"/>
<reference evidence="12" key="1">
    <citation type="submission" date="2024-06" db="UniProtKB">
        <authorList>
            <consortium name="RefSeq"/>
        </authorList>
    </citation>
    <scope>NUCLEOTIDE SEQUENCE [LARGE SCALE GENOMIC DNA]</scope>
</reference>
<dbReference type="Gene3D" id="2.60.40.60">
    <property type="entry name" value="Cadherins"/>
    <property type="match status" value="5"/>
</dbReference>
<gene>
    <name evidence="13" type="primary">LOC111104541</name>
</gene>
<evidence type="ECO:0000256" key="10">
    <source>
        <dbReference type="SAM" id="SignalP"/>
    </source>
</evidence>
<dbReference type="InterPro" id="IPR015919">
    <property type="entry name" value="Cadherin-like_sf"/>
</dbReference>
<keyword evidence="6 9" id="KW-0472">Membrane</keyword>
<sequence length="900" mass="96304">MLLHILIASVCFTLIIPNTRGAKCKDGDHIGEGDPKGKDDDIDTTNGLSFLFDRSDSKMTFDCCGFVKQWEFYAKANTGTVYFQVWRPAGASYTLVGENMYTVSSGNENKEIQYPISTSERVSVQSGDIIGIYQPGSPIVSHKEEGKTNEYRQTTAVGGLAVGSTFNWGTVSQSTKRKYAIRADVTNGNNPSITNLAATVTFTDDTAVGTVLFTVAVADADTLDTLTTTMTTTTSLFSFDATSLEVKNTQQLSAGTTTLNFQVSDVCGNTDSGTLTIIATNIPPVIHNLPYNIDVTEDLTTELQLYVINATDTSPYDTVTCSIQSVSPTTSIFFTKITSGSSYGIYIQAFPSLSYDAVNVYDLTVACTDSKDTVTGTFYVYVTRNNAPVFTNLQASVNTTSQTPTSTSIYTVTSSDSEGDQLYYNMTCSSPSCPFAIFHSGEVRTTANLAEYTEAGYDLYIYVYDGTTLVGPKTLTVIVTDINSAPAITNLPLASSVPVPENSPLGLSVFQVSYTDIDSTDTHVFQATYSPSSGGSILTINSTTGLISTSSSANINFESLTSASVVVNVQLSDGMASATSSLTVSVMDVNEAPGFGKTLYHLTGTEGAAGSLVGNPAFDVTDPDTGATQKFSIDCPEFNMDSTTAAVTLAANYDLDISGVASQVTCNVSVTDGQLTATSLLQITITDVNDNTPSFGQPSYTFYAQPNVAVGNVLGSVVATDADVGEFGTVSYTLDQVSLGNEYFGVQSNGDLYVKTGLTSFSSGQTLSLTATVTDSGGLTDAATVTIVIPESTTAAPTTTTDRHVTFLEDPRNIAWVSVGVVILLGLVALMVYQSFKFNDYSRLAQWCQRSSSKPSNKPRRHYRIPHYHSKRVRDIPEIRYSSNSVETEWQPWRTGTQEL</sequence>
<feature type="domain" description="Cadherin" evidence="11">
    <location>
        <begin position="391"/>
        <end position="488"/>
    </location>
</feature>
<feature type="chain" id="PRO_5034531125" evidence="10">
    <location>
        <begin position="22"/>
        <end position="900"/>
    </location>
</feature>
<feature type="domain" description="Cadherin" evidence="11">
    <location>
        <begin position="638"/>
        <end position="695"/>
    </location>
</feature>
<dbReference type="InterPro" id="IPR020894">
    <property type="entry name" value="Cadherin_CS"/>
</dbReference>
<keyword evidence="4 8" id="KW-0106">Calcium</keyword>
<dbReference type="Proteomes" id="UP000694844">
    <property type="component" value="Chromosome 1"/>
</dbReference>
<evidence type="ECO:0000313" key="12">
    <source>
        <dbReference type="Proteomes" id="UP000694844"/>
    </source>
</evidence>
<dbReference type="InterPro" id="IPR050174">
    <property type="entry name" value="Protocadherin/Cadherin-CA"/>
</dbReference>
<protein>
    <submittedName>
        <fullName evidence="13">Protocadherin Fat 4-like</fullName>
    </submittedName>
</protein>
<evidence type="ECO:0000256" key="7">
    <source>
        <dbReference type="ARBA" id="ARBA00023180"/>
    </source>
</evidence>
<name>A0A8B8AT56_CRAVI</name>
<dbReference type="InterPro" id="IPR002126">
    <property type="entry name" value="Cadherin-like_dom"/>
</dbReference>
<keyword evidence="10" id="KW-0732">Signal</keyword>
<keyword evidence="2 9" id="KW-0812">Transmembrane</keyword>
<proteinExistence type="predicted"/>
<dbReference type="PROSITE" id="PS50268">
    <property type="entry name" value="CADHERIN_2"/>
    <property type="match status" value="5"/>
</dbReference>
<feature type="domain" description="Cadherin" evidence="11">
    <location>
        <begin position="491"/>
        <end position="595"/>
    </location>
</feature>
<dbReference type="AlphaFoldDB" id="A0A8B8AT56"/>
<feature type="signal peptide" evidence="10">
    <location>
        <begin position="1"/>
        <end position="21"/>
    </location>
</feature>
<dbReference type="SUPFAM" id="SSF49313">
    <property type="entry name" value="Cadherin-like"/>
    <property type="match status" value="6"/>
</dbReference>
<dbReference type="PANTHER" id="PTHR24028:SF328">
    <property type="entry name" value="CADHERIN-3"/>
    <property type="match status" value="1"/>
</dbReference>
<feature type="transmembrane region" description="Helical" evidence="9">
    <location>
        <begin position="814"/>
        <end position="833"/>
    </location>
</feature>
<accession>A0A8B8AT56</accession>
<keyword evidence="3" id="KW-0677">Repeat</keyword>
<dbReference type="OrthoDB" id="6086648at2759"/>
<evidence type="ECO:0000256" key="3">
    <source>
        <dbReference type="ARBA" id="ARBA00022737"/>
    </source>
</evidence>
<evidence type="ECO:0000259" key="11">
    <source>
        <dbReference type="PROSITE" id="PS50268"/>
    </source>
</evidence>
<dbReference type="SMART" id="SM00112">
    <property type="entry name" value="CA"/>
    <property type="match status" value="4"/>
</dbReference>
<comment type="subcellular location">
    <subcellularLocation>
        <location evidence="1">Membrane</location>
        <topology evidence="1">Single-pass membrane protein</topology>
    </subcellularLocation>
</comment>
<keyword evidence="12" id="KW-1185">Reference proteome</keyword>
<dbReference type="GO" id="GO:0007156">
    <property type="term" value="P:homophilic cell adhesion via plasma membrane adhesion molecules"/>
    <property type="evidence" value="ECO:0007669"/>
    <property type="project" value="InterPro"/>
</dbReference>
<dbReference type="GeneID" id="111104541"/>
<evidence type="ECO:0000256" key="1">
    <source>
        <dbReference type="ARBA" id="ARBA00004167"/>
    </source>
</evidence>
<evidence type="ECO:0000313" key="13">
    <source>
        <dbReference type="RefSeq" id="XP_022294261.1"/>
    </source>
</evidence>
<evidence type="ECO:0000256" key="2">
    <source>
        <dbReference type="ARBA" id="ARBA00022692"/>
    </source>
</evidence>
<dbReference type="CDD" id="cd11304">
    <property type="entry name" value="Cadherin_repeat"/>
    <property type="match status" value="3"/>
</dbReference>
<evidence type="ECO:0000256" key="5">
    <source>
        <dbReference type="ARBA" id="ARBA00022989"/>
    </source>
</evidence>
<dbReference type="PRINTS" id="PR00205">
    <property type="entry name" value="CADHERIN"/>
</dbReference>
<dbReference type="PANTHER" id="PTHR24028">
    <property type="entry name" value="CADHERIN-87A"/>
    <property type="match status" value="1"/>
</dbReference>
<evidence type="ECO:0000256" key="4">
    <source>
        <dbReference type="ARBA" id="ARBA00022837"/>
    </source>
</evidence>
<feature type="domain" description="Cadherin" evidence="11">
    <location>
        <begin position="696"/>
        <end position="799"/>
    </location>
</feature>
<feature type="domain" description="Cadherin" evidence="11">
    <location>
        <begin position="287"/>
        <end position="390"/>
    </location>
</feature>
<dbReference type="RefSeq" id="XP_022294261.1">
    <property type="nucleotide sequence ID" value="XM_022438553.1"/>
</dbReference>